<dbReference type="OrthoDB" id="8704084at2"/>
<dbReference type="AlphaFoldDB" id="A0A099KBK7"/>
<keyword evidence="1" id="KW-0472">Membrane</keyword>
<keyword evidence="1" id="KW-0812">Transmembrane</keyword>
<comment type="caution">
    <text evidence="2">The sequence shown here is derived from an EMBL/GenBank/DDBJ whole genome shotgun (WGS) entry which is preliminary data.</text>
</comment>
<evidence type="ECO:0008006" key="4">
    <source>
        <dbReference type="Google" id="ProtNLM"/>
    </source>
</evidence>
<evidence type="ECO:0000313" key="2">
    <source>
        <dbReference type="EMBL" id="KGJ87726.1"/>
    </source>
</evidence>
<accession>A0A099KBK7</accession>
<keyword evidence="1" id="KW-1133">Transmembrane helix</keyword>
<organism evidence="2 3">
    <name type="scientific">Colwellia psychrerythraea</name>
    <name type="common">Vibrio psychroerythus</name>
    <dbReference type="NCBI Taxonomy" id="28229"/>
    <lineage>
        <taxon>Bacteria</taxon>
        <taxon>Pseudomonadati</taxon>
        <taxon>Pseudomonadota</taxon>
        <taxon>Gammaproteobacteria</taxon>
        <taxon>Alteromonadales</taxon>
        <taxon>Colwelliaceae</taxon>
        <taxon>Colwellia</taxon>
    </lineage>
</organism>
<dbReference type="PATRIC" id="fig|28229.3.peg.4382"/>
<sequence length="116" mass="12909">MKKSTKVTLLSALVFPGLGHFLLKKYIIAFAFILSFSYLLLGVISEVLDKTQQVMDSIIRGDISMDVSAIRQALIEQGVLESSDLSISTFLLLIIWVIAAFDAYRLAKKDPQDNID</sequence>
<evidence type="ECO:0000313" key="3">
    <source>
        <dbReference type="Proteomes" id="UP000029868"/>
    </source>
</evidence>
<reference evidence="2 3" key="1">
    <citation type="submission" date="2014-08" db="EMBL/GenBank/DDBJ databases">
        <title>Genomic and Phenotypic Diversity of Colwellia psychrerythraea strains from Disparate Marine Basins.</title>
        <authorList>
            <person name="Techtmann S.M."/>
            <person name="Stelling S.C."/>
            <person name="Utturkar S.M."/>
            <person name="Alshibli N."/>
            <person name="Harris A."/>
            <person name="Brown S.D."/>
            <person name="Hazen T.C."/>
        </authorList>
    </citation>
    <scope>NUCLEOTIDE SEQUENCE [LARGE SCALE GENOMIC DNA]</scope>
    <source>
        <strain evidence="2 3">GAB14E</strain>
    </source>
</reference>
<dbReference type="EMBL" id="JQEC01000071">
    <property type="protein sequence ID" value="KGJ87726.1"/>
    <property type="molecule type" value="Genomic_DNA"/>
</dbReference>
<evidence type="ECO:0000256" key="1">
    <source>
        <dbReference type="SAM" id="Phobius"/>
    </source>
</evidence>
<feature type="transmembrane region" description="Helical" evidence="1">
    <location>
        <begin position="29"/>
        <end position="48"/>
    </location>
</feature>
<protein>
    <recommendedName>
        <fullName evidence="4">DUF5683 domain-containing protein</fullName>
    </recommendedName>
</protein>
<proteinExistence type="predicted"/>
<gene>
    <name evidence="2" type="ORF">GAB14E_4404</name>
</gene>
<dbReference type="Proteomes" id="UP000029868">
    <property type="component" value="Unassembled WGS sequence"/>
</dbReference>
<name>A0A099KBK7_COLPS</name>
<feature type="transmembrane region" description="Helical" evidence="1">
    <location>
        <begin position="85"/>
        <end position="104"/>
    </location>
</feature>
<dbReference type="RefSeq" id="WP_033084305.1">
    <property type="nucleotide sequence ID" value="NZ_JQEC01000071.1"/>
</dbReference>